<evidence type="ECO:0000313" key="1">
    <source>
        <dbReference type="EMBL" id="PST83244.1"/>
    </source>
</evidence>
<accession>A0A2T3HLD8</accession>
<name>A0A2T3HLD8_9SPHI</name>
<comment type="caution">
    <text evidence="1">The sequence shown here is derived from an EMBL/GenBank/DDBJ whole genome shotgun (WGS) entry which is preliminary data.</text>
</comment>
<dbReference type="InterPro" id="IPR016181">
    <property type="entry name" value="Acyl_CoA_acyltransferase"/>
</dbReference>
<keyword evidence="2" id="KW-1185">Reference proteome</keyword>
<dbReference type="SUPFAM" id="SSF55729">
    <property type="entry name" value="Acyl-CoA N-acyltransferases (Nat)"/>
    <property type="match status" value="1"/>
</dbReference>
<reference evidence="1 2" key="1">
    <citation type="submission" date="2018-03" db="EMBL/GenBank/DDBJ databases">
        <authorList>
            <person name="Keele B.F."/>
        </authorList>
    </citation>
    <scope>NUCLEOTIDE SEQUENCE [LARGE SCALE GENOMIC DNA]</scope>
    <source>
        <strain evidence="1 2">YL28-9</strain>
    </source>
</reference>
<dbReference type="EMBL" id="PYLS01000005">
    <property type="protein sequence ID" value="PST83244.1"/>
    <property type="molecule type" value="Genomic_DNA"/>
</dbReference>
<dbReference type="InterPro" id="IPR050644">
    <property type="entry name" value="PG_Glycine_Bridge_Synth"/>
</dbReference>
<organism evidence="1 2">
    <name type="scientific">Pedobacter yulinensis</name>
    <dbReference type="NCBI Taxonomy" id="2126353"/>
    <lineage>
        <taxon>Bacteria</taxon>
        <taxon>Pseudomonadati</taxon>
        <taxon>Bacteroidota</taxon>
        <taxon>Sphingobacteriia</taxon>
        <taxon>Sphingobacteriales</taxon>
        <taxon>Sphingobacteriaceae</taxon>
        <taxon>Pedobacter</taxon>
    </lineage>
</organism>
<dbReference type="PANTHER" id="PTHR36174:SF1">
    <property type="entry name" value="LIPID II:GLYCINE GLYCYLTRANSFERASE"/>
    <property type="match status" value="1"/>
</dbReference>
<dbReference type="Proteomes" id="UP000240912">
    <property type="component" value="Unassembled WGS sequence"/>
</dbReference>
<protein>
    <submittedName>
        <fullName evidence="1">GNAT family N-acetyltransferase</fullName>
    </submittedName>
</protein>
<keyword evidence="1" id="KW-0808">Transferase</keyword>
<dbReference type="PANTHER" id="PTHR36174">
    <property type="entry name" value="LIPID II:GLYCINE GLYCYLTRANSFERASE"/>
    <property type="match status" value="1"/>
</dbReference>
<evidence type="ECO:0000313" key="2">
    <source>
        <dbReference type="Proteomes" id="UP000240912"/>
    </source>
</evidence>
<dbReference type="RefSeq" id="WP_107215504.1">
    <property type="nucleotide sequence ID" value="NZ_KZ686269.1"/>
</dbReference>
<sequence>MKKTIALADQAGWNGYISRAHSHDFYHTQDYHCLEASGESLLFVFEENAIFIAIPVVKRKIPGTDRFDLSSVYGYTGPVCNLPFAELSGDFIHRFRLAFMQFFEEERVVSVFLRLHPFFDQLNLFEPLGGLFDNGQVVAIDLQLPLEAQRSQYQTQVKSKIKQLQKRGFTVKEARGPEAISTFHQIYTENMVRVNAASHYLFSKAYFFALLNSTQFTAKLLFVYNEAGDSVCGTVITFASGIMQAHLIGTANAYLADSPAKLMVDEASILGRQLGMKYYNLGGGFGFREDNLFGWKASFSHTRFPYTTWRFIADRQQYAAAVAKKMSGTDETVDFFPLYRYSEPLLAEN</sequence>
<dbReference type="AlphaFoldDB" id="A0A2T3HLD8"/>
<dbReference type="Gene3D" id="3.40.630.30">
    <property type="match status" value="1"/>
</dbReference>
<dbReference type="GO" id="GO:0016740">
    <property type="term" value="F:transferase activity"/>
    <property type="evidence" value="ECO:0007669"/>
    <property type="project" value="UniProtKB-KW"/>
</dbReference>
<gene>
    <name evidence="1" type="ORF">C7T94_11670</name>
</gene>
<proteinExistence type="predicted"/>
<dbReference type="OrthoDB" id="9785911at2"/>